<evidence type="ECO:0000313" key="3">
    <source>
        <dbReference type="Proteomes" id="UP000683360"/>
    </source>
</evidence>
<sequence>MFLKIILVLLVPAGIWAAKGYTMPCASLTSLDEDLYKHREEIKDSRLSCKYYRCNNGSWVEGYRECFFEGQCKKKGATWESNCIKYRCDFNITNNPEGPIYRENLISEASCKWGRKCIKADEIVEKDCLKYKCHIEYTTDDWGVKHINRHVRLESKACFGINNKKSCIPIGQKEKFVCSTYECKQSRNVMEMVLTAYGCKDKNGDCVYESGIVNTTACTQHTCTRTGWQLNSYACSYNNECILEGNSVYNRTDCVRRVCTLTRNKSGKNRRVVMEMKIAYTGEYH</sequence>
<protein>
    <submittedName>
        <fullName evidence="2">Uncharacterized protein</fullName>
    </submittedName>
</protein>
<feature type="chain" id="PRO_5035893179" evidence="1">
    <location>
        <begin position="18"/>
        <end position="285"/>
    </location>
</feature>
<dbReference type="EMBL" id="CAJPWZ010002386">
    <property type="protein sequence ID" value="CAG2237300.1"/>
    <property type="molecule type" value="Genomic_DNA"/>
</dbReference>
<evidence type="ECO:0000313" key="2">
    <source>
        <dbReference type="EMBL" id="CAG2237300.1"/>
    </source>
</evidence>
<gene>
    <name evidence="2" type="ORF">MEDL_49807</name>
</gene>
<feature type="signal peptide" evidence="1">
    <location>
        <begin position="1"/>
        <end position="17"/>
    </location>
</feature>
<dbReference type="AlphaFoldDB" id="A0A8S3U1J4"/>
<name>A0A8S3U1J4_MYTED</name>
<accession>A0A8S3U1J4</accession>
<comment type="caution">
    <text evidence="2">The sequence shown here is derived from an EMBL/GenBank/DDBJ whole genome shotgun (WGS) entry which is preliminary data.</text>
</comment>
<keyword evidence="3" id="KW-1185">Reference proteome</keyword>
<proteinExistence type="predicted"/>
<dbReference type="OrthoDB" id="6115081at2759"/>
<organism evidence="2 3">
    <name type="scientific">Mytilus edulis</name>
    <name type="common">Blue mussel</name>
    <dbReference type="NCBI Taxonomy" id="6550"/>
    <lineage>
        <taxon>Eukaryota</taxon>
        <taxon>Metazoa</taxon>
        <taxon>Spiralia</taxon>
        <taxon>Lophotrochozoa</taxon>
        <taxon>Mollusca</taxon>
        <taxon>Bivalvia</taxon>
        <taxon>Autobranchia</taxon>
        <taxon>Pteriomorphia</taxon>
        <taxon>Mytilida</taxon>
        <taxon>Mytiloidea</taxon>
        <taxon>Mytilidae</taxon>
        <taxon>Mytilinae</taxon>
        <taxon>Mytilus</taxon>
    </lineage>
</organism>
<reference evidence="2" key="1">
    <citation type="submission" date="2021-03" db="EMBL/GenBank/DDBJ databases">
        <authorList>
            <person name="Bekaert M."/>
        </authorList>
    </citation>
    <scope>NUCLEOTIDE SEQUENCE</scope>
</reference>
<dbReference type="Proteomes" id="UP000683360">
    <property type="component" value="Unassembled WGS sequence"/>
</dbReference>
<evidence type="ECO:0000256" key="1">
    <source>
        <dbReference type="SAM" id="SignalP"/>
    </source>
</evidence>
<keyword evidence="1" id="KW-0732">Signal</keyword>